<accession>A0ABU6BLX2</accession>
<dbReference type="EMBL" id="JAJGWQ010000001">
    <property type="protein sequence ID" value="MEB3780998.1"/>
    <property type="molecule type" value="Genomic_DNA"/>
</dbReference>
<proteinExistence type="predicted"/>
<evidence type="ECO:0000313" key="2">
    <source>
        <dbReference type="Proteomes" id="UP001336015"/>
    </source>
</evidence>
<name>A0ABU6BLX2_9PSED</name>
<dbReference type="RefSeq" id="WP_224796991.1">
    <property type="nucleotide sequence ID" value="NZ_CAJFCM010000001.1"/>
</dbReference>
<gene>
    <name evidence="1" type="ORF">LLW09_00285</name>
</gene>
<organism evidence="1 2">
    <name type="scientific">Pseudomonas paracarnis</name>
    <dbReference type="NCBI Taxonomy" id="2750625"/>
    <lineage>
        <taxon>Bacteria</taxon>
        <taxon>Pseudomonadati</taxon>
        <taxon>Pseudomonadota</taxon>
        <taxon>Gammaproteobacteria</taxon>
        <taxon>Pseudomonadales</taxon>
        <taxon>Pseudomonadaceae</taxon>
        <taxon>Pseudomonas</taxon>
    </lineage>
</organism>
<dbReference type="Proteomes" id="UP001336015">
    <property type="component" value="Unassembled WGS sequence"/>
</dbReference>
<reference evidence="1 2" key="1">
    <citation type="journal article" date="2023" name="Int J Dairy Technol">
        <title>Genome based analysis of Pseudomonas paracarnis RQ057, a strain responsible for blue discoloration spoilage in processed cheese.</title>
        <authorList>
            <person name="Rodrigues Rd.S."/>
            <person name="Machado S.G."/>
            <person name="de Carvalho A.F."/>
            <person name="Nero L.A."/>
        </authorList>
    </citation>
    <scope>NUCLEOTIDE SEQUENCE [LARGE SCALE GENOMIC DNA]</scope>
    <source>
        <strain evidence="1 2">RQ057</strain>
    </source>
</reference>
<keyword evidence="2" id="KW-1185">Reference proteome</keyword>
<comment type="caution">
    <text evidence="1">The sequence shown here is derived from an EMBL/GenBank/DDBJ whole genome shotgun (WGS) entry which is preliminary data.</text>
</comment>
<protein>
    <submittedName>
        <fullName evidence="1">Type III secretion protein</fullName>
    </submittedName>
</protein>
<sequence>MREQLAWAQWWAFPWKQAHEDWRGEEYRAIERLFYNGRSVPDNLTGFKACLPAAPHATVLRLALATTDQLNLGLALVTHIFNPEAPSPLSESHHQWCMRLSMALHPSMLPPHSDPLRLLHSWVEPAIWQRLRLRFPRTRVSEAEIANAPLEHASGRLNTLWQAVVWRVTTMASGNTPLSRTGEENSNVMPTYY</sequence>
<dbReference type="GeneID" id="99642589"/>
<evidence type="ECO:0000313" key="1">
    <source>
        <dbReference type="EMBL" id="MEB3780998.1"/>
    </source>
</evidence>